<dbReference type="eggNOG" id="ENOG502R6PE">
    <property type="taxonomic scope" value="Eukaryota"/>
</dbReference>
<protein>
    <recommendedName>
        <fullName evidence="7">Rieske domain-containing protein</fullName>
    </recommendedName>
</protein>
<dbReference type="Pfam" id="PF00355">
    <property type="entry name" value="Rieske"/>
    <property type="match status" value="1"/>
</dbReference>
<keyword evidence="1" id="KW-0001">2Fe-2S</keyword>
<dbReference type="InterPro" id="IPR017941">
    <property type="entry name" value="Rieske_2Fe-2S"/>
</dbReference>
<keyword evidence="9" id="KW-1185">Reference proteome</keyword>
<evidence type="ECO:0000256" key="3">
    <source>
        <dbReference type="ARBA" id="ARBA00023004"/>
    </source>
</evidence>
<feature type="domain" description="Rieske" evidence="7">
    <location>
        <begin position="152"/>
        <end position="283"/>
    </location>
</feature>
<gene>
    <name evidence="8" type="ORF">THAOC_16945</name>
</gene>
<feature type="region of interest" description="Disordered" evidence="5">
    <location>
        <begin position="361"/>
        <end position="387"/>
    </location>
</feature>
<reference evidence="8 9" key="1">
    <citation type="journal article" date="2012" name="Genome Biol.">
        <title>Genome and low-iron response of an oceanic diatom adapted to chronic iron limitation.</title>
        <authorList>
            <person name="Lommer M."/>
            <person name="Specht M."/>
            <person name="Roy A.S."/>
            <person name="Kraemer L."/>
            <person name="Andreson R."/>
            <person name="Gutowska M.A."/>
            <person name="Wolf J."/>
            <person name="Bergner S.V."/>
            <person name="Schilhabel M.B."/>
            <person name="Klostermeier U.C."/>
            <person name="Beiko R.G."/>
            <person name="Rosenstiel P."/>
            <person name="Hippler M."/>
            <person name="Laroche J."/>
        </authorList>
    </citation>
    <scope>NUCLEOTIDE SEQUENCE [LARGE SCALE GENOMIC DNA]</scope>
    <source>
        <strain evidence="8 9">CCMP1005</strain>
    </source>
</reference>
<evidence type="ECO:0000256" key="2">
    <source>
        <dbReference type="ARBA" id="ARBA00022723"/>
    </source>
</evidence>
<name>K0SNB4_THAOC</name>
<dbReference type="AlphaFoldDB" id="K0SNB4"/>
<dbReference type="SUPFAM" id="SSF50022">
    <property type="entry name" value="ISP domain"/>
    <property type="match status" value="1"/>
</dbReference>
<comment type="caution">
    <text evidence="8">The sequence shown here is derived from an EMBL/GenBank/DDBJ whole genome shotgun (WGS) entry which is preliminary data.</text>
</comment>
<dbReference type="CDD" id="cd03467">
    <property type="entry name" value="Rieske"/>
    <property type="match status" value="1"/>
</dbReference>
<dbReference type="GO" id="GO:0051537">
    <property type="term" value="F:2 iron, 2 sulfur cluster binding"/>
    <property type="evidence" value="ECO:0007669"/>
    <property type="project" value="UniProtKB-KW"/>
</dbReference>
<evidence type="ECO:0000256" key="4">
    <source>
        <dbReference type="ARBA" id="ARBA00023014"/>
    </source>
</evidence>
<evidence type="ECO:0000256" key="6">
    <source>
        <dbReference type="SAM" id="Phobius"/>
    </source>
</evidence>
<feature type="region of interest" description="Disordered" evidence="5">
    <location>
        <begin position="292"/>
        <end position="312"/>
    </location>
</feature>
<proteinExistence type="predicted"/>
<accession>K0SNB4</accession>
<keyword evidence="6" id="KW-0812">Transmembrane</keyword>
<evidence type="ECO:0000313" key="9">
    <source>
        <dbReference type="Proteomes" id="UP000266841"/>
    </source>
</evidence>
<dbReference type="GO" id="GO:0046872">
    <property type="term" value="F:metal ion binding"/>
    <property type="evidence" value="ECO:0007669"/>
    <property type="project" value="UniProtKB-KW"/>
</dbReference>
<keyword evidence="3" id="KW-0408">Iron</keyword>
<dbReference type="EMBL" id="AGNL01018880">
    <property type="protein sequence ID" value="EJK62446.1"/>
    <property type="molecule type" value="Genomic_DNA"/>
</dbReference>
<feature type="transmembrane region" description="Helical" evidence="6">
    <location>
        <begin position="25"/>
        <end position="46"/>
    </location>
</feature>
<keyword evidence="2" id="KW-0479">Metal-binding</keyword>
<sequence length="387" mass="41509">MATWCNNESPYFKLKTPDELKPRPVFSLAAPLLAAWAAALAAMFVVGSSLELEQLEALGIHRACAASSLVAVILGGEGAEQQGESRASLSDIASMAPSGIISKIRKIFAKTDEKEADTPSPREGRITFDSLRLKMARAMSNVNVFRSRDEWVVACTKARVGPGQIVPCVVNGLDIVIFASRDGTRLDAFANSCPHLGSPFDLATVERKPVVQEKGRSGDGTGDGCVDCIVCPVHQTAFEIQSGQVQGEWCPHPPILGSIMGYVKPKQSLVKFAVRLRGKNVEVRVSTSVDRVGLGDEGPTGPASSVRGDDGVYPARPSALSSTRSSIFRLRCACDPVTSGFSESRVTLQAANVVGNRLSPKIGQQMNNNNNNNNNNRRRGWSFALVR</sequence>
<dbReference type="OrthoDB" id="423598at2759"/>
<keyword evidence="6" id="KW-0472">Membrane</keyword>
<evidence type="ECO:0000256" key="5">
    <source>
        <dbReference type="SAM" id="MobiDB-lite"/>
    </source>
</evidence>
<dbReference type="Gene3D" id="2.102.10.10">
    <property type="entry name" value="Rieske [2Fe-2S] iron-sulphur domain"/>
    <property type="match status" value="1"/>
</dbReference>
<dbReference type="PROSITE" id="PS51296">
    <property type="entry name" value="RIESKE"/>
    <property type="match status" value="1"/>
</dbReference>
<evidence type="ECO:0000256" key="1">
    <source>
        <dbReference type="ARBA" id="ARBA00022714"/>
    </source>
</evidence>
<evidence type="ECO:0000259" key="7">
    <source>
        <dbReference type="PROSITE" id="PS51296"/>
    </source>
</evidence>
<dbReference type="InterPro" id="IPR036922">
    <property type="entry name" value="Rieske_2Fe-2S_sf"/>
</dbReference>
<keyword evidence="6" id="KW-1133">Transmembrane helix</keyword>
<organism evidence="8 9">
    <name type="scientific">Thalassiosira oceanica</name>
    <name type="common">Marine diatom</name>
    <dbReference type="NCBI Taxonomy" id="159749"/>
    <lineage>
        <taxon>Eukaryota</taxon>
        <taxon>Sar</taxon>
        <taxon>Stramenopiles</taxon>
        <taxon>Ochrophyta</taxon>
        <taxon>Bacillariophyta</taxon>
        <taxon>Coscinodiscophyceae</taxon>
        <taxon>Thalassiosirophycidae</taxon>
        <taxon>Thalassiosirales</taxon>
        <taxon>Thalassiosiraceae</taxon>
        <taxon>Thalassiosira</taxon>
    </lineage>
</organism>
<keyword evidence="4" id="KW-0411">Iron-sulfur</keyword>
<dbReference type="Proteomes" id="UP000266841">
    <property type="component" value="Unassembled WGS sequence"/>
</dbReference>
<evidence type="ECO:0000313" key="8">
    <source>
        <dbReference type="EMBL" id="EJK62446.1"/>
    </source>
</evidence>